<proteinExistence type="predicted"/>
<evidence type="ECO:0000313" key="1">
    <source>
        <dbReference type="EMBL" id="RNF32966.1"/>
    </source>
</evidence>
<accession>A0A3R7LGA7</accession>
<name>A0A3R7LGA7_9RHOB</name>
<dbReference type="AlphaFoldDB" id="A0A3R7LGA7"/>
<protein>
    <submittedName>
        <fullName evidence="1">Uncharacterized protein</fullName>
    </submittedName>
</protein>
<keyword evidence="2" id="KW-1185">Reference proteome</keyword>
<evidence type="ECO:0000313" key="2">
    <source>
        <dbReference type="Proteomes" id="UP000238137"/>
    </source>
</evidence>
<dbReference type="EMBL" id="PXNQ02000015">
    <property type="protein sequence ID" value="RNF32966.1"/>
    <property type="molecule type" value="Genomic_DNA"/>
</dbReference>
<comment type="caution">
    <text evidence="1">The sequence shown here is derived from an EMBL/GenBank/DDBJ whole genome shotgun (WGS) entry which is preliminary data.</text>
</comment>
<sequence>MLARQYSIIETRNLLNASENMGPGTGGHAMATHGHLRVDVTDRNKPNDSAFQKEIRIFGKRLVSPRTGTEPSRPVTPMDQAMVVAFALNSPKGQQKLRQLDAKPNNGQTYGTAIVTEMQGIGNVLPELRIGQSGVQSSGTLPRIKVEIFRINGQLHIHTAYAMA</sequence>
<organism evidence="1 2">
    <name type="scientific">Paracoccus methylarcula</name>
    <dbReference type="NCBI Taxonomy" id="72022"/>
    <lineage>
        <taxon>Bacteria</taxon>
        <taxon>Pseudomonadati</taxon>
        <taxon>Pseudomonadota</taxon>
        <taxon>Alphaproteobacteria</taxon>
        <taxon>Rhodobacterales</taxon>
        <taxon>Paracoccaceae</taxon>
        <taxon>Paracoccus</taxon>
    </lineage>
</organism>
<reference evidence="1" key="1">
    <citation type="submission" date="2018-05" db="EMBL/GenBank/DDBJ databases">
        <title>Reclassification of Methylarcula marina and Methylarcula terricola as Paracoccus methylarcula sp.nov., comb.nov. and Paracoccus terricola comb.nov.</title>
        <authorList>
            <person name="Shmareva M.N."/>
            <person name="Doronina N.V."/>
            <person name="Vasilenko O.V."/>
            <person name="Tarlachkov S.V."/>
            <person name="Trotsenko Y.A."/>
        </authorList>
    </citation>
    <scope>NUCLEOTIDE SEQUENCE [LARGE SCALE GENOMIC DNA]</scope>
    <source>
        <strain evidence="1">VKM B-2159</strain>
    </source>
</reference>
<gene>
    <name evidence="1" type="ORF">A7A09_019325</name>
</gene>
<dbReference type="RefSeq" id="WP_106692928.1">
    <property type="nucleotide sequence ID" value="NZ_PXNQ02000015.1"/>
</dbReference>
<dbReference type="Proteomes" id="UP000238137">
    <property type="component" value="Unassembled WGS sequence"/>
</dbReference>